<sequence>MTKLMANFYPLKSTKYWLNLLTILTLLFMIGTILIGVFYHKWIFLGMRANFICKLIDGYD</sequence>
<proteinExistence type="predicted"/>
<accession>A0AB36DKX5</accession>
<organism evidence="2 3">
    <name type="scientific">Moraxella catarrhalis</name>
    <name type="common">Branhamella catarrhalis</name>
    <dbReference type="NCBI Taxonomy" id="480"/>
    <lineage>
        <taxon>Bacteria</taxon>
        <taxon>Pseudomonadati</taxon>
        <taxon>Pseudomonadota</taxon>
        <taxon>Gammaproteobacteria</taxon>
        <taxon>Moraxellales</taxon>
        <taxon>Moraxellaceae</taxon>
        <taxon>Moraxella</taxon>
    </lineage>
</organism>
<evidence type="ECO:0000256" key="1">
    <source>
        <dbReference type="SAM" id="Phobius"/>
    </source>
</evidence>
<name>A0AB36DKX5_MORCA</name>
<gene>
    <name evidence="2" type="ORF">AO370_2022</name>
</gene>
<protein>
    <submittedName>
        <fullName evidence="2">Uncharacterized protein</fullName>
    </submittedName>
</protein>
<keyword evidence="1" id="KW-0812">Transmembrane</keyword>
<evidence type="ECO:0000313" key="2">
    <source>
        <dbReference type="EMBL" id="OAV22571.1"/>
    </source>
</evidence>
<dbReference type="AlphaFoldDB" id="A0AB36DKX5"/>
<comment type="caution">
    <text evidence="2">The sequence shown here is derived from an EMBL/GenBank/DDBJ whole genome shotgun (WGS) entry which is preliminary data.</text>
</comment>
<feature type="transmembrane region" description="Helical" evidence="1">
    <location>
        <begin position="16"/>
        <end position="39"/>
    </location>
</feature>
<evidence type="ECO:0000313" key="3">
    <source>
        <dbReference type="Proteomes" id="UP000078295"/>
    </source>
</evidence>
<keyword evidence="1" id="KW-0472">Membrane</keyword>
<dbReference type="EMBL" id="LXHQ01000052">
    <property type="protein sequence ID" value="OAV22571.1"/>
    <property type="molecule type" value="Genomic_DNA"/>
</dbReference>
<reference evidence="2 3" key="1">
    <citation type="journal article" date="2016" name="Genome Biol. Evol.">
        <title>Comparative Genomic Analyses of the Moraxella catarrhalis Serosensitive and Seroresistant Lineages Demonstrate Their Independent Evolution.</title>
        <authorList>
            <person name="Earl J.P."/>
            <person name="de Vries S.P."/>
            <person name="Ahmed A."/>
            <person name="Powell E."/>
            <person name="Schultz M.P."/>
            <person name="Hermans P.W."/>
            <person name="Hill D.J."/>
            <person name="Zhou Z."/>
            <person name="Constantinidou C.I."/>
            <person name="Hu F.Z."/>
            <person name="Bootsma H.J."/>
            <person name="Ehrlich G.D."/>
        </authorList>
    </citation>
    <scope>NUCLEOTIDE SEQUENCE [LARGE SCALE GENOMIC DNA]</scope>
    <source>
        <strain evidence="2 3">F23</strain>
    </source>
</reference>
<dbReference type="Proteomes" id="UP000078295">
    <property type="component" value="Unassembled WGS sequence"/>
</dbReference>
<keyword evidence="1" id="KW-1133">Transmembrane helix</keyword>